<keyword evidence="2" id="KW-0489">Methyltransferase</keyword>
<accession>A0ABQ6K624</accession>
<sequence length="262" mass="28970">MTVDAASAPLPRASAVRRSGWRLRAGHALYRLATRLHWAEPELNGLRAVVRPGDAVLDIGAALGMYTVPLADIVGRDGRVFAFEPQRRGVLTVRLLRVLTGARQGTTRRVALGPNAGDGHIAVPFRRGFPIFGHGHIAEGADDGQHRLHQSRTHIDTVDAWCAAHGIDRVAFIKVDVEGFEPSVIEGARRIIDRDRPSLLLEIEDRHLVRYGRDAAGFLAELHERWPEYRMHTWDGAHWIETGTVDPATRNYLFATEAALAG</sequence>
<dbReference type="SUPFAM" id="SSF53335">
    <property type="entry name" value="S-adenosyl-L-methionine-dependent methyltransferases"/>
    <property type="match status" value="1"/>
</dbReference>
<dbReference type="Proteomes" id="UP001157034">
    <property type="component" value="Unassembled WGS sequence"/>
</dbReference>
<reference evidence="3" key="1">
    <citation type="journal article" date="2019" name="Int. J. Syst. Evol. Microbiol.">
        <title>The Global Catalogue of Microorganisms (GCM) 10K type strain sequencing project: providing services to taxonomists for standard genome sequencing and annotation.</title>
        <authorList>
            <consortium name="The Broad Institute Genomics Platform"/>
            <consortium name="The Broad Institute Genome Sequencing Center for Infectious Disease"/>
            <person name="Wu L."/>
            <person name="Ma J."/>
        </authorList>
    </citation>
    <scope>NUCLEOTIDE SEQUENCE [LARGE SCALE GENOMIC DNA]</scope>
    <source>
        <strain evidence="3">NBRC 108894</strain>
    </source>
</reference>
<protein>
    <submittedName>
        <fullName evidence="2">Methyltransferase</fullName>
    </submittedName>
</protein>
<dbReference type="GO" id="GO:0008168">
    <property type="term" value="F:methyltransferase activity"/>
    <property type="evidence" value="ECO:0007669"/>
    <property type="project" value="UniProtKB-KW"/>
</dbReference>
<evidence type="ECO:0000313" key="2">
    <source>
        <dbReference type="EMBL" id="GMA94292.1"/>
    </source>
</evidence>
<proteinExistence type="predicted"/>
<dbReference type="InterPro" id="IPR006342">
    <property type="entry name" value="FkbM_mtfrase"/>
</dbReference>
<organism evidence="2 3">
    <name type="scientific">Pseudolysinimonas kribbensis</name>
    <dbReference type="NCBI Taxonomy" id="433641"/>
    <lineage>
        <taxon>Bacteria</taxon>
        <taxon>Bacillati</taxon>
        <taxon>Actinomycetota</taxon>
        <taxon>Actinomycetes</taxon>
        <taxon>Micrococcales</taxon>
        <taxon>Microbacteriaceae</taxon>
        <taxon>Pseudolysinimonas</taxon>
    </lineage>
</organism>
<dbReference type="Gene3D" id="3.40.50.150">
    <property type="entry name" value="Vaccinia Virus protein VP39"/>
    <property type="match status" value="1"/>
</dbReference>
<feature type="domain" description="Methyltransferase FkbM" evidence="1">
    <location>
        <begin position="58"/>
        <end position="212"/>
    </location>
</feature>
<keyword evidence="3" id="KW-1185">Reference proteome</keyword>
<dbReference type="InterPro" id="IPR052514">
    <property type="entry name" value="SAM-dependent_MTase"/>
</dbReference>
<dbReference type="PANTHER" id="PTHR34203:SF15">
    <property type="entry name" value="SLL1173 PROTEIN"/>
    <property type="match status" value="1"/>
</dbReference>
<dbReference type="PANTHER" id="PTHR34203">
    <property type="entry name" value="METHYLTRANSFERASE, FKBM FAMILY PROTEIN"/>
    <property type="match status" value="1"/>
</dbReference>
<keyword evidence="2" id="KW-0808">Transferase</keyword>
<dbReference type="Pfam" id="PF05050">
    <property type="entry name" value="Methyltransf_21"/>
    <property type="match status" value="1"/>
</dbReference>
<dbReference type="NCBIfam" id="TIGR01444">
    <property type="entry name" value="fkbM_fam"/>
    <property type="match status" value="1"/>
</dbReference>
<dbReference type="RefSeq" id="WP_284253264.1">
    <property type="nucleotide sequence ID" value="NZ_BSVB01000001.1"/>
</dbReference>
<evidence type="ECO:0000259" key="1">
    <source>
        <dbReference type="Pfam" id="PF05050"/>
    </source>
</evidence>
<dbReference type="EMBL" id="BSVB01000001">
    <property type="protein sequence ID" value="GMA94292.1"/>
    <property type="molecule type" value="Genomic_DNA"/>
</dbReference>
<evidence type="ECO:0000313" key="3">
    <source>
        <dbReference type="Proteomes" id="UP001157034"/>
    </source>
</evidence>
<gene>
    <name evidence="2" type="ORF">GCM10025881_11160</name>
</gene>
<dbReference type="InterPro" id="IPR029063">
    <property type="entry name" value="SAM-dependent_MTases_sf"/>
</dbReference>
<comment type="caution">
    <text evidence="2">The sequence shown here is derived from an EMBL/GenBank/DDBJ whole genome shotgun (WGS) entry which is preliminary data.</text>
</comment>
<dbReference type="GO" id="GO:0032259">
    <property type="term" value="P:methylation"/>
    <property type="evidence" value="ECO:0007669"/>
    <property type="project" value="UniProtKB-KW"/>
</dbReference>
<name>A0ABQ6K624_9MICO</name>